<evidence type="ECO:0000256" key="6">
    <source>
        <dbReference type="ARBA" id="ARBA00023141"/>
    </source>
</evidence>
<feature type="binding site" evidence="9">
    <location>
        <position position="89"/>
    </location>
    <ligand>
        <name>5-phospho-alpha-D-ribose 1-diphosphate</name>
        <dbReference type="ChEBI" id="CHEBI:58017"/>
    </ligand>
</feature>
<comment type="subunit">
    <text evidence="9">Homodimer.</text>
</comment>
<evidence type="ECO:0000256" key="7">
    <source>
        <dbReference type="ARBA" id="ARBA00052328"/>
    </source>
</evidence>
<comment type="pathway">
    <text evidence="1 9">Amino-acid biosynthesis; L-tryptophan biosynthesis; L-tryptophan from chorismate: step 2/5.</text>
</comment>
<feature type="binding site" evidence="9">
    <location>
        <position position="129"/>
    </location>
    <ligand>
        <name>5-phospho-alpha-D-ribose 1-diphosphate</name>
        <dbReference type="ChEBI" id="CHEBI:58017"/>
    </ligand>
</feature>
<reference evidence="12 13" key="1">
    <citation type="submission" date="2020-08" db="EMBL/GenBank/DDBJ databases">
        <title>Genomic Encyclopedia of Type Strains, Phase IV (KMG-IV): sequencing the most valuable type-strain genomes for metagenomic binning, comparative biology and taxonomic classification.</title>
        <authorList>
            <person name="Goeker M."/>
        </authorList>
    </citation>
    <scope>NUCLEOTIDE SEQUENCE [LARGE SCALE GENOMIC DNA]</scope>
    <source>
        <strain evidence="12 13">DSM 29007</strain>
    </source>
</reference>
<dbReference type="InterPro" id="IPR036320">
    <property type="entry name" value="Glycosyl_Trfase_fam3_N_dom_sf"/>
</dbReference>
<dbReference type="InterPro" id="IPR035902">
    <property type="entry name" value="Nuc_phospho_transferase"/>
</dbReference>
<evidence type="ECO:0000259" key="11">
    <source>
        <dbReference type="Pfam" id="PF02885"/>
    </source>
</evidence>
<dbReference type="Pfam" id="PF02885">
    <property type="entry name" value="Glycos_trans_3N"/>
    <property type="match status" value="1"/>
</dbReference>
<dbReference type="GO" id="GO:0000287">
    <property type="term" value="F:magnesium ion binding"/>
    <property type="evidence" value="ECO:0007669"/>
    <property type="project" value="UniProtKB-UniRule"/>
</dbReference>
<protein>
    <recommendedName>
        <fullName evidence="9">Anthranilate phosphoribosyltransferase</fullName>
        <ecNumber evidence="9">2.4.2.18</ecNumber>
    </recommendedName>
</protein>
<name>A0A841H647_9BACT</name>
<comment type="similarity">
    <text evidence="9">Belongs to the anthranilate phosphoribosyltransferase family.</text>
</comment>
<gene>
    <name evidence="9" type="primary">trpD</name>
    <name evidence="12" type="ORF">HNQ61_004876</name>
</gene>
<comment type="catalytic activity">
    <reaction evidence="7 9">
        <text>N-(5-phospho-beta-D-ribosyl)anthranilate + diphosphate = 5-phospho-alpha-D-ribose 1-diphosphate + anthranilate</text>
        <dbReference type="Rhea" id="RHEA:11768"/>
        <dbReference type="ChEBI" id="CHEBI:16567"/>
        <dbReference type="ChEBI" id="CHEBI:18277"/>
        <dbReference type="ChEBI" id="CHEBI:33019"/>
        <dbReference type="ChEBI" id="CHEBI:58017"/>
        <dbReference type="EC" id="2.4.2.18"/>
    </reaction>
</comment>
<evidence type="ECO:0000313" key="12">
    <source>
        <dbReference type="EMBL" id="MBB6073209.1"/>
    </source>
</evidence>
<dbReference type="HAMAP" id="MF_00211">
    <property type="entry name" value="TrpD"/>
    <property type="match status" value="1"/>
</dbReference>
<comment type="cofactor">
    <cofactor evidence="9">
        <name>Mg(2+)</name>
        <dbReference type="ChEBI" id="CHEBI:18420"/>
    </cofactor>
    <text evidence="9">Binds 2 magnesium ions per monomer.</text>
</comment>
<comment type="similarity">
    <text evidence="8">In the C-terminal section; belongs to the anthranilate phosphoribosyltransferase family.</text>
</comment>
<dbReference type="EC" id="2.4.2.18" evidence="9"/>
<dbReference type="Gene3D" id="3.40.1030.10">
    <property type="entry name" value="Nucleoside phosphorylase/phosphoribosyltransferase catalytic domain"/>
    <property type="match status" value="1"/>
</dbReference>
<dbReference type="InterPro" id="IPR005940">
    <property type="entry name" value="Anthranilate_Pribosyl_Tfrase"/>
</dbReference>
<keyword evidence="3 9" id="KW-0328">Glycosyltransferase</keyword>
<feature type="binding site" evidence="9">
    <location>
        <position position="97"/>
    </location>
    <ligand>
        <name>5-phospho-alpha-D-ribose 1-diphosphate</name>
        <dbReference type="ChEBI" id="CHEBI:58017"/>
    </ligand>
</feature>
<evidence type="ECO:0000256" key="4">
    <source>
        <dbReference type="ARBA" id="ARBA00022679"/>
    </source>
</evidence>
<keyword evidence="9" id="KW-0479">Metal-binding</keyword>
<dbReference type="GO" id="GO:0000162">
    <property type="term" value="P:L-tryptophan biosynthetic process"/>
    <property type="evidence" value="ECO:0007669"/>
    <property type="project" value="UniProtKB-UniRule"/>
</dbReference>
<feature type="binding site" evidence="9">
    <location>
        <begin position="117"/>
        <end position="125"/>
    </location>
    <ligand>
        <name>5-phospho-alpha-D-ribose 1-diphosphate</name>
        <dbReference type="ChEBI" id="CHEBI:58017"/>
    </ligand>
</feature>
<dbReference type="RefSeq" id="WP_170038680.1">
    <property type="nucleotide sequence ID" value="NZ_JABDTL010000002.1"/>
</dbReference>
<evidence type="ECO:0000256" key="9">
    <source>
        <dbReference type="HAMAP-Rule" id="MF_00211"/>
    </source>
</evidence>
<feature type="domain" description="Glycosyl transferase family 3" evidence="10">
    <location>
        <begin position="84"/>
        <end position="333"/>
    </location>
</feature>
<feature type="domain" description="Glycosyl transferase family 3 N-terminal" evidence="11">
    <location>
        <begin position="18"/>
        <end position="73"/>
    </location>
</feature>
<evidence type="ECO:0000259" key="10">
    <source>
        <dbReference type="Pfam" id="PF00591"/>
    </source>
</evidence>
<dbReference type="EMBL" id="JACHIA010000022">
    <property type="protein sequence ID" value="MBB6073209.1"/>
    <property type="molecule type" value="Genomic_DNA"/>
</dbReference>
<comment type="function">
    <text evidence="9">Catalyzes the transfer of the phosphoribosyl group of 5-phosphorylribose-1-pyrophosphate (PRPP) to anthranilate to yield N-(5'-phosphoribosyl)-anthranilate (PRA).</text>
</comment>
<dbReference type="SUPFAM" id="SSF52418">
    <property type="entry name" value="Nucleoside phosphorylase/phosphoribosyltransferase catalytic domain"/>
    <property type="match status" value="1"/>
</dbReference>
<comment type="caution">
    <text evidence="12">The sequence shown here is derived from an EMBL/GenBank/DDBJ whole genome shotgun (WGS) entry which is preliminary data.</text>
</comment>
<dbReference type="Gene3D" id="1.20.970.10">
    <property type="entry name" value="Transferase, Pyrimidine Nucleoside Phosphorylase, Chain C"/>
    <property type="match status" value="1"/>
</dbReference>
<evidence type="ECO:0000256" key="1">
    <source>
        <dbReference type="ARBA" id="ARBA00004907"/>
    </source>
</evidence>
<feature type="binding site" evidence="9">
    <location>
        <position position="175"/>
    </location>
    <ligand>
        <name>anthranilate</name>
        <dbReference type="ChEBI" id="CHEBI:16567"/>
        <label>2</label>
    </ligand>
</feature>
<keyword evidence="4 9" id="KW-0808">Transferase</keyword>
<keyword evidence="9" id="KW-0460">Magnesium</keyword>
<evidence type="ECO:0000256" key="8">
    <source>
        <dbReference type="ARBA" id="ARBA00061188"/>
    </source>
</evidence>
<dbReference type="GO" id="GO:0005829">
    <property type="term" value="C:cytosol"/>
    <property type="evidence" value="ECO:0007669"/>
    <property type="project" value="TreeGrafter"/>
</dbReference>
<proteinExistence type="inferred from homology"/>
<dbReference type="AlphaFoldDB" id="A0A841H647"/>
<dbReference type="PANTHER" id="PTHR43285:SF2">
    <property type="entry name" value="ANTHRANILATE PHOSPHORIBOSYLTRANSFERASE"/>
    <property type="match status" value="1"/>
</dbReference>
<feature type="binding site" evidence="9">
    <location>
        <position position="235"/>
    </location>
    <ligand>
        <name>Mg(2+)</name>
        <dbReference type="ChEBI" id="CHEBI:18420"/>
        <label>1</label>
    </ligand>
</feature>
<evidence type="ECO:0000256" key="3">
    <source>
        <dbReference type="ARBA" id="ARBA00022676"/>
    </source>
</evidence>
<accession>A0A841H647</accession>
<feature type="binding site" evidence="9">
    <location>
        <position position="101"/>
    </location>
    <ligand>
        <name>Mg(2+)</name>
        <dbReference type="ChEBI" id="CHEBI:18420"/>
        <label>1</label>
    </ligand>
</feature>
<feature type="binding site" evidence="9">
    <location>
        <begin position="99"/>
        <end position="102"/>
    </location>
    <ligand>
        <name>5-phospho-alpha-D-ribose 1-diphosphate</name>
        <dbReference type="ChEBI" id="CHEBI:58017"/>
    </ligand>
</feature>
<feature type="binding site" evidence="9">
    <location>
        <position position="235"/>
    </location>
    <ligand>
        <name>Mg(2+)</name>
        <dbReference type="ChEBI" id="CHEBI:18420"/>
        <label>2</label>
    </ligand>
</feature>
<dbReference type="GO" id="GO:0004048">
    <property type="term" value="F:anthranilate phosphoribosyltransferase activity"/>
    <property type="evidence" value="ECO:0007669"/>
    <property type="project" value="UniProtKB-UniRule"/>
</dbReference>
<comment type="caution">
    <text evidence="9">Lacks conserved residue(s) required for the propagation of feature annotation.</text>
</comment>
<keyword evidence="13" id="KW-1185">Reference proteome</keyword>
<dbReference type="UniPathway" id="UPA00035">
    <property type="reaction ID" value="UER00041"/>
</dbReference>
<dbReference type="SUPFAM" id="SSF47648">
    <property type="entry name" value="Nucleoside phosphorylase/phosphoribosyltransferase N-terminal domain"/>
    <property type="match status" value="1"/>
</dbReference>
<dbReference type="InterPro" id="IPR017459">
    <property type="entry name" value="Glycosyl_Trfase_fam3_N_dom"/>
</dbReference>
<keyword evidence="2 9" id="KW-0028">Amino-acid biosynthesis</keyword>
<keyword evidence="6 9" id="KW-0057">Aromatic amino acid biosynthesis</keyword>
<feature type="binding site" evidence="9">
    <location>
        <position position="234"/>
    </location>
    <ligand>
        <name>Mg(2+)</name>
        <dbReference type="ChEBI" id="CHEBI:18420"/>
        <label>2</label>
    </ligand>
</feature>
<evidence type="ECO:0000313" key="13">
    <source>
        <dbReference type="Proteomes" id="UP000582837"/>
    </source>
</evidence>
<dbReference type="InterPro" id="IPR000312">
    <property type="entry name" value="Glycosyl_Trfase_fam3"/>
</dbReference>
<evidence type="ECO:0000256" key="2">
    <source>
        <dbReference type="ARBA" id="ARBA00022605"/>
    </source>
</evidence>
<sequence length="347" mass="36160">MSADLNLLDADLTELIRRAADRPLTADEAERAFGEVMDGRASPVQMAALLVAIRVRGATPQEVAGGVRALRRAMVPVHAPPEGLVDTCGTGGGSLTTFNISTAAALLAAGAGVRVAKHGNRSFTSKCGSADVLEALGVRLELDPEREARVLEEVGIVFMFAPLHHPAMRHIGPIRRELAMPTLMNILGPVTNPAGAKRQVVGVNDPALLPLIAGALQELGHDRALVVHGQPGLDEISPLGTTEVMELNAGQVTRRTFDPVAELGWPRFEVAGLEGGERDENAAKVQGVLRGTVGGSARAATVLNAGAAIYVSGMTDTLVAGVAIAESTLESGAGYHKLQQLRDATRG</sequence>
<dbReference type="PANTHER" id="PTHR43285">
    <property type="entry name" value="ANTHRANILATE PHOSPHORIBOSYLTRANSFERASE"/>
    <property type="match status" value="1"/>
</dbReference>
<dbReference type="NCBIfam" id="TIGR01245">
    <property type="entry name" value="trpD"/>
    <property type="match status" value="1"/>
</dbReference>
<organism evidence="12 13">
    <name type="scientific">Longimicrobium terrae</name>
    <dbReference type="NCBI Taxonomy" id="1639882"/>
    <lineage>
        <taxon>Bacteria</taxon>
        <taxon>Pseudomonadati</taxon>
        <taxon>Gemmatimonadota</taxon>
        <taxon>Longimicrobiia</taxon>
        <taxon>Longimicrobiales</taxon>
        <taxon>Longimicrobiaceae</taxon>
        <taxon>Longimicrobium</taxon>
    </lineage>
</organism>
<feature type="binding site" evidence="9">
    <location>
        <position position="120"/>
    </location>
    <ligand>
        <name>anthranilate</name>
        <dbReference type="ChEBI" id="CHEBI:16567"/>
        <label>1</label>
    </ligand>
</feature>
<keyword evidence="5 9" id="KW-0822">Tryptophan biosynthesis</keyword>
<dbReference type="FunFam" id="3.40.1030.10:FF:000002">
    <property type="entry name" value="Anthranilate phosphoribosyltransferase"/>
    <property type="match status" value="1"/>
</dbReference>
<evidence type="ECO:0000256" key="5">
    <source>
        <dbReference type="ARBA" id="ARBA00022822"/>
    </source>
</evidence>
<feature type="binding site" evidence="9">
    <location>
        <position position="89"/>
    </location>
    <ligand>
        <name>anthranilate</name>
        <dbReference type="ChEBI" id="CHEBI:16567"/>
        <label>1</label>
    </ligand>
</feature>
<dbReference type="Proteomes" id="UP000582837">
    <property type="component" value="Unassembled WGS sequence"/>
</dbReference>
<dbReference type="Pfam" id="PF00591">
    <property type="entry name" value="Glycos_transf_3"/>
    <property type="match status" value="1"/>
</dbReference>